<name>A0A844FII7_9FIRM</name>
<gene>
    <name evidence="1" type="ORF">FYJ27_08525</name>
</gene>
<dbReference type="RefSeq" id="WP_154484450.1">
    <property type="nucleotide sequence ID" value="NZ_VULR01000011.1"/>
</dbReference>
<accession>A0A844FII7</accession>
<dbReference type="EMBL" id="VULR01000011">
    <property type="protein sequence ID" value="MSS43771.1"/>
    <property type="molecule type" value="Genomic_DNA"/>
</dbReference>
<evidence type="ECO:0000313" key="1">
    <source>
        <dbReference type="EMBL" id="MSS43771.1"/>
    </source>
</evidence>
<dbReference type="Proteomes" id="UP000462760">
    <property type="component" value="Unassembled WGS sequence"/>
</dbReference>
<sequence length="91" mass="10917">MDNKEIKFDDELLIELEEDEIVSIDFTLDEVDSLIEELLKIEKLLKNGTKYIKEKYEDTEDGDFYIRLHKNRIELIEDTIVKFMKESQSWG</sequence>
<dbReference type="AlphaFoldDB" id="A0A844FII7"/>
<organism evidence="1 2">
    <name type="scientific">Anaerosalibacter bizertensis</name>
    <dbReference type="NCBI Taxonomy" id="932217"/>
    <lineage>
        <taxon>Bacteria</taxon>
        <taxon>Bacillati</taxon>
        <taxon>Bacillota</taxon>
        <taxon>Tissierellia</taxon>
        <taxon>Tissierellales</taxon>
        <taxon>Sporanaerobacteraceae</taxon>
        <taxon>Anaerosalibacter</taxon>
    </lineage>
</organism>
<evidence type="ECO:0000313" key="2">
    <source>
        <dbReference type="Proteomes" id="UP000462760"/>
    </source>
</evidence>
<reference evidence="1 2" key="1">
    <citation type="submission" date="2019-08" db="EMBL/GenBank/DDBJ databases">
        <title>In-depth cultivation of the pig gut microbiome towards novel bacterial diversity and tailored functional studies.</title>
        <authorList>
            <person name="Wylensek D."/>
            <person name="Hitch T.C.A."/>
            <person name="Clavel T."/>
        </authorList>
    </citation>
    <scope>NUCLEOTIDE SEQUENCE [LARGE SCALE GENOMIC DNA]</scope>
    <source>
        <strain evidence="1 2">Med78-601-WT-4W-RMD-3</strain>
    </source>
</reference>
<comment type="caution">
    <text evidence="1">The sequence shown here is derived from an EMBL/GenBank/DDBJ whole genome shotgun (WGS) entry which is preliminary data.</text>
</comment>
<protein>
    <submittedName>
        <fullName evidence="1">Uncharacterized protein</fullName>
    </submittedName>
</protein>
<proteinExistence type="predicted"/>